<dbReference type="Proteomes" id="UP000243459">
    <property type="component" value="Chromosome 7"/>
</dbReference>
<keyword evidence="3" id="KW-1185">Reference proteome</keyword>
<evidence type="ECO:0000313" key="3">
    <source>
        <dbReference type="Proteomes" id="UP000243459"/>
    </source>
</evidence>
<gene>
    <name evidence="2" type="ORF">A4U43_C07F27890</name>
</gene>
<name>A0A5P1EFE6_ASPOF</name>
<evidence type="ECO:0000313" key="2">
    <source>
        <dbReference type="EMBL" id="ONK64606.1"/>
    </source>
</evidence>
<dbReference type="Gramene" id="ONK64606">
    <property type="protein sequence ID" value="ONK64606"/>
    <property type="gene ID" value="A4U43_C07F27890"/>
</dbReference>
<accession>A0A5P1EFE6</accession>
<dbReference type="AlphaFoldDB" id="A0A5P1EFE6"/>
<organism evidence="2 3">
    <name type="scientific">Asparagus officinalis</name>
    <name type="common">Garden asparagus</name>
    <dbReference type="NCBI Taxonomy" id="4686"/>
    <lineage>
        <taxon>Eukaryota</taxon>
        <taxon>Viridiplantae</taxon>
        <taxon>Streptophyta</taxon>
        <taxon>Embryophyta</taxon>
        <taxon>Tracheophyta</taxon>
        <taxon>Spermatophyta</taxon>
        <taxon>Magnoliopsida</taxon>
        <taxon>Liliopsida</taxon>
        <taxon>Asparagales</taxon>
        <taxon>Asparagaceae</taxon>
        <taxon>Asparagoideae</taxon>
        <taxon>Asparagus</taxon>
    </lineage>
</organism>
<proteinExistence type="predicted"/>
<reference evidence="3" key="1">
    <citation type="journal article" date="2017" name="Nat. Commun.">
        <title>The asparagus genome sheds light on the origin and evolution of a young Y chromosome.</title>
        <authorList>
            <person name="Harkess A."/>
            <person name="Zhou J."/>
            <person name="Xu C."/>
            <person name="Bowers J.E."/>
            <person name="Van der Hulst R."/>
            <person name="Ayyampalayam S."/>
            <person name="Mercati F."/>
            <person name="Riccardi P."/>
            <person name="McKain M.R."/>
            <person name="Kakrana A."/>
            <person name="Tang H."/>
            <person name="Ray J."/>
            <person name="Groenendijk J."/>
            <person name="Arikit S."/>
            <person name="Mathioni S.M."/>
            <person name="Nakano M."/>
            <person name="Shan H."/>
            <person name="Telgmann-Rauber A."/>
            <person name="Kanno A."/>
            <person name="Yue Z."/>
            <person name="Chen H."/>
            <person name="Li W."/>
            <person name="Chen Y."/>
            <person name="Xu X."/>
            <person name="Zhang Y."/>
            <person name="Luo S."/>
            <person name="Chen H."/>
            <person name="Gao J."/>
            <person name="Mao Z."/>
            <person name="Pires J.C."/>
            <person name="Luo M."/>
            <person name="Kudrna D."/>
            <person name="Wing R.A."/>
            <person name="Meyers B.C."/>
            <person name="Yi K."/>
            <person name="Kong H."/>
            <person name="Lavrijsen P."/>
            <person name="Sunseri F."/>
            <person name="Falavigna A."/>
            <person name="Ye Y."/>
            <person name="Leebens-Mack J.H."/>
            <person name="Chen G."/>
        </authorList>
    </citation>
    <scope>NUCLEOTIDE SEQUENCE [LARGE SCALE GENOMIC DNA]</scope>
    <source>
        <strain evidence="3">cv. DH0086</strain>
    </source>
</reference>
<dbReference type="EMBL" id="CM007387">
    <property type="protein sequence ID" value="ONK64606.1"/>
    <property type="molecule type" value="Genomic_DNA"/>
</dbReference>
<feature type="region of interest" description="Disordered" evidence="1">
    <location>
        <begin position="1"/>
        <end position="39"/>
    </location>
</feature>
<protein>
    <submittedName>
        <fullName evidence="2">Uncharacterized protein</fullName>
    </submittedName>
</protein>
<sequence length="111" mass="11912">MKKTHRDEATTFAKMEEGHTPSVLEPTSEVAPSIVPSSSDTEVVSSASDVVIEIAPLTSDVMMLTLVGNQQSLTQATEPIISEVNHGIQLMFARVACFAQLGEENQSHLGM</sequence>
<feature type="compositionally biased region" description="Basic and acidic residues" evidence="1">
    <location>
        <begin position="1"/>
        <end position="19"/>
    </location>
</feature>
<evidence type="ECO:0000256" key="1">
    <source>
        <dbReference type="SAM" id="MobiDB-lite"/>
    </source>
</evidence>